<feature type="transmembrane region" description="Helical" evidence="8">
    <location>
        <begin position="143"/>
        <end position="165"/>
    </location>
</feature>
<organism evidence="9 10">
    <name type="scientific">Candidatus Fokinia solitaria</name>
    <dbReference type="NCBI Taxonomy" id="1802984"/>
    <lineage>
        <taxon>Bacteria</taxon>
        <taxon>Pseudomonadati</taxon>
        <taxon>Pseudomonadota</taxon>
        <taxon>Alphaproteobacteria</taxon>
        <taxon>Rickettsiales</taxon>
        <taxon>Candidatus Midichloriaceae</taxon>
        <taxon>Candidatus Fokinia</taxon>
    </lineage>
</organism>
<evidence type="ECO:0000256" key="2">
    <source>
        <dbReference type="ARBA" id="ARBA00009773"/>
    </source>
</evidence>
<keyword evidence="6 8" id="KW-1133">Transmembrane helix</keyword>
<dbReference type="PANTHER" id="PTHR21716">
    <property type="entry name" value="TRANSMEMBRANE PROTEIN"/>
    <property type="match status" value="1"/>
</dbReference>
<feature type="transmembrane region" description="Helical" evidence="8">
    <location>
        <begin position="203"/>
        <end position="226"/>
    </location>
</feature>
<dbReference type="GO" id="GO:0005886">
    <property type="term" value="C:plasma membrane"/>
    <property type="evidence" value="ECO:0007669"/>
    <property type="project" value="UniProtKB-SubCell"/>
</dbReference>
<dbReference type="KEGG" id="fso:Fsol_00076"/>
<sequence length="344" mass="38256">MSIKQKESIYLIVIMLIICISLMNDITKPFIYGGALGYITLPFYLPLAKRLRNKNIAALISAALSTIIVLLFWAIIIWGIMAGISIIHNAVSNKDAYFTSYLDDIKSIIESTAMTADGMYIDKVMSNLNIGHYTKLIYDVFQISWLNAISFGLFICIVPFTSYYAMKEANTYRLLTSKIFSPQKIILLKKIGDNGRGILIKYFSLYTTLSFIHGSATYAALCIFGIDSALKLSIVAAISNYIPYIGGILMYSCIFIVAIAKFGIGIKILGLLLFFTGYSVLNFIFLRNVIGTKLGLHPIITIFSVLVFAKFGNILGILLAIPLASFLLMLLKELLHSTDKNLDF</sequence>
<keyword evidence="3" id="KW-0813">Transport</keyword>
<keyword evidence="10" id="KW-1185">Reference proteome</keyword>
<protein>
    <submittedName>
        <fullName evidence="9">PerM-like transporter</fullName>
    </submittedName>
</protein>
<feature type="transmembrane region" description="Helical" evidence="8">
    <location>
        <begin position="266"/>
        <end position="286"/>
    </location>
</feature>
<dbReference type="OrthoDB" id="5792512at2"/>
<accession>A0A2U8BRD0</accession>
<feature type="transmembrane region" description="Helical" evidence="8">
    <location>
        <begin position="241"/>
        <end position="259"/>
    </location>
</feature>
<evidence type="ECO:0000256" key="8">
    <source>
        <dbReference type="SAM" id="Phobius"/>
    </source>
</evidence>
<feature type="transmembrane region" description="Helical" evidence="8">
    <location>
        <begin position="7"/>
        <end position="24"/>
    </location>
</feature>
<dbReference type="PANTHER" id="PTHR21716:SF53">
    <property type="entry name" value="PERMEASE PERM-RELATED"/>
    <property type="match status" value="1"/>
</dbReference>
<comment type="similarity">
    <text evidence="2">Belongs to the autoinducer-2 exporter (AI-2E) (TC 2.A.86) family.</text>
</comment>
<dbReference type="GO" id="GO:0055085">
    <property type="term" value="P:transmembrane transport"/>
    <property type="evidence" value="ECO:0007669"/>
    <property type="project" value="TreeGrafter"/>
</dbReference>
<feature type="transmembrane region" description="Helical" evidence="8">
    <location>
        <begin position="59"/>
        <end position="87"/>
    </location>
</feature>
<evidence type="ECO:0000313" key="10">
    <source>
        <dbReference type="Proteomes" id="UP000244519"/>
    </source>
</evidence>
<feature type="transmembrane region" description="Helical" evidence="8">
    <location>
        <begin position="30"/>
        <end position="47"/>
    </location>
</feature>
<reference evidence="9 10" key="1">
    <citation type="journal article" date="2018" name="Genome Biol. Evol.">
        <title>The Genome Sequence of "Candidatus Fokinia solitaria": Insights on Reductive Evolution in Rickettsiales.</title>
        <authorList>
            <person name="Floriano A.M."/>
            <person name="Castelli M."/>
            <person name="Krenek S."/>
            <person name="Berendonk T.U."/>
            <person name="Bazzocchi C."/>
            <person name="Petroni G."/>
            <person name="Sassera D."/>
        </authorList>
    </citation>
    <scope>NUCLEOTIDE SEQUENCE [LARGE SCALE GENOMIC DNA]</scope>
    <source>
        <strain evidence="9">Rio ETE_ALG 3VII</strain>
    </source>
</reference>
<evidence type="ECO:0000313" key="9">
    <source>
        <dbReference type="EMBL" id="AWD32889.1"/>
    </source>
</evidence>
<comment type="subcellular location">
    <subcellularLocation>
        <location evidence="1">Cell membrane</location>
        <topology evidence="1">Multi-pass membrane protein</topology>
    </subcellularLocation>
</comment>
<keyword evidence="7 8" id="KW-0472">Membrane</keyword>
<dbReference type="EMBL" id="CP025989">
    <property type="protein sequence ID" value="AWD32889.1"/>
    <property type="molecule type" value="Genomic_DNA"/>
</dbReference>
<evidence type="ECO:0000256" key="4">
    <source>
        <dbReference type="ARBA" id="ARBA00022475"/>
    </source>
</evidence>
<name>A0A2U8BRD0_9RICK</name>
<keyword evidence="5 8" id="KW-0812">Transmembrane</keyword>
<dbReference type="Proteomes" id="UP000244519">
    <property type="component" value="Chromosome"/>
</dbReference>
<evidence type="ECO:0000256" key="7">
    <source>
        <dbReference type="ARBA" id="ARBA00023136"/>
    </source>
</evidence>
<proteinExistence type="inferred from homology"/>
<evidence type="ECO:0000256" key="1">
    <source>
        <dbReference type="ARBA" id="ARBA00004651"/>
    </source>
</evidence>
<evidence type="ECO:0000256" key="3">
    <source>
        <dbReference type="ARBA" id="ARBA00022448"/>
    </source>
</evidence>
<evidence type="ECO:0000256" key="5">
    <source>
        <dbReference type="ARBA" id="ARBA00022692"/>
    </source>
</evidence>
<dbReference type="Pfam" id="PF01594">
    <property type="entry name" value="AI-2E_transport"/>
    <property type="match status" value="1"/>
</dbReference>
<gene>
    <name evidence="9" type="ORF">Fsol_00076</name>
</gene>
<feature type="transmembrane region" description="Helical" evidence="8">
    <location>
        <begin position="298"/>
        <end position="331"/>
    </location>
</feature>
<dbReference type="AlphaFoldDB" id="A0A2U8BRD0"/>
<dbReference type="InterPro" id="IPR002549">
    <property type="entry name" value="AI-2E-like"/>
</dbReference>
<keyword evidence="4" id="KW-1003">Cell membrane</keyword>
<evidence type="ECO:0000256" key="6">
    <source>
        <dbReference type="ARBA" id="ARBA00022989"/>
    </source>
</evidence>
<dbReference type="RefSeq" id="WP_108672938.1">
    <property type="nucleotide sequence ID" value="NZ_CP025989.1"/>
</dbReference>